<dbReference type="OrthoDB" id="2521581at2"/>
<comment type="caution">
    <text evidence="3">The sequence shown here is derived from an EMBL/GenBank/DDBJ whole genome shotgun (WGS) entry which is preliminary data.</text>
</comment>
<feature type="transmembrane region" description="Helical" evidence="1">
    <location>
        <begin position="86"/>
        <end position="107"/>
    </location>
</feature>
<feature type="transmembrane region" description="Helical" evidence="1">
    <location>
        <begin position="12"/>
        <end position="33"/>
    </location>
</feature>
<reference evidence="3 4" key="1">
    <citation type="submission" date="2018-08" db="EMBL/GenBank/DDBJ databases">
        <title>Genomic Encyclopedia of Type Strains, Phase IV (KMG-IV): sequencing the most valuable type-strain genomes for metagenomic binning, comparative biology and taxonomic classification.</title>
        <authorList>
            <person name="Goeker M."/>
        </authorList>
    </citation>
    <scope>NUCLEOTIDE SEQUENCE [LARGE SCALE GENOMIC DNA]</scope>
    <source>
        <strain evidence="3 4">DSM 18841</strain>
    </source>
</reference>
<evidence type="ECO:0000256" key="1">
    <source>
        <dbReference type="SAM" id="Phobius"/>
    </source>
</evidence>
<dbReference type="InterPro" id="IPR012429">
    <property type="entry name" value="HGSNAT_cat"/>
</dbReference>
<dbReference type="EMBL" id="QUNS01000001">
    <property type="protein sequence ID" value="REH56446.1"/>
    <property type="molecule type" value="Genomic_DNA"/>
</dbReference>
<dbReference type="AlphaFoldDB" id="A0A3E0ICH7"/>
<feature type="transmembrane region" description="Helical" evidence="1">
    <location>
        <begin position="226"/>
        <end position="246"/>
    </location>
</feature>
<evidence type="ECO:0000313" key="3">
    <source>
        <dbReference type="EMBL" id="REH56446.1"/>
    </source>
</evidence>
<name>A0A3E0ICH7_9FLAO</name>
<gene>
    <name evidence="3" type="ORF">C7448_101485</name>
</gene>
<accession>A0A3E0ICH7</accession>
<keyword evidence="4" id="KW-1185">Reference proteome</keyword>
<dbReference type="RefSeq" id="WP_115899747.1">
    <property type="nucleotide sequence ID" value="NZ_QUNS01000001.1"/>
</dbReference>
<feature type="transmembrane region" description="Helical" evidence="1">
    <location>
        <begin position="53"/>
        <end position="74"/>
    </location>
</feature>
<keyword evidence="1" id="KW-0472">Membrane</keyword>
<evidence type="ECO:0000313" key="4">
    <source>
        <dbReference type="Proteomes" id="UP000256884"/>
    </source>
</evidence>
<keyword evidence="1" id="KW-0812">Transmembrane</keyword>
<feature type="transmembrane region" description="Helical" evidence="1">
    <location>
        <begin position="119"/>
        <end position="145"/>
    </location>
</feature>
<organism evidence="3 4">
    <name type="scientific">Tenacibaculum gallaicum</name>
    <dbReference type="NCBI Taxonomy" id="561505"/>
    <lineage>
        <taxon>Bacteria</taxon>
        <taxon>Pseudomonadati</taxon>
        <taxon>Bacteroidota</taxon>
        <taxon>Flavobacteriia</taxon>
        <taxon>Flavobacteriales</taxon>
        <taxon>Flavobacteriaceae</taxon>
        <taxon>Tenacibaculum</taxon>
    </lineage>
</organism>
<dbReference type="Proteomes" id="UP000256884">
    <property type="component" value="Unassembled WGS sequence"/>
</dbReference>
<feature type="transmembrane region" description="Helical" evidence="1">
    <location>
        <begin position="325"/>
        <end position="344"/>
    </location>
</feature>
<feature type="transmembrane region" description="Helical" evidence="1">
    <location>
        <begin position="192"/>
        <end position="214"/>
    </location>
</feature>
<sequence>MEQKKRVLAIDMARGISVLSMIPVHSMIIYSTMDTWNNSFLGKVAQVLEKGTPMFLVVMGFSFVFSSKLSMFKIFKRGINILAKGYLLNILRFAVPMLLFGGFPRAFIEGNGLTLGDSYNYLFFILLGDILQLAGISLIIMGIIIKFIKNKYAALILALLIVFFTGELSGYKPNIIGLDYICDLLWGKTYNVYFPVFPWMSFILIGLFFGMWYQESNNNIVLTYKRMLVSGVLFMCIGVALCYYNYEYHFGDYYHLGPGGTIVFIGVNLFLVWFGHILVICIPHNKLYDVIYYSSKNVTTFYLVQWVLVYWGVLLFGYSSQTSQLKLLAIIIGITLLTFSTLWTKERVIKLIKKQKQASSTKRIKQAIT</sequence>
<feature type="domain" description="Heparan-alpha-glucosaminide N-acetyltransferase catalytic" evidence="2">
    <location>
        <begin position="6"/>
        <end position="227"/>
    </location>
</feature>
<protein>
    <submittedName>
        <fullName evidence="3">Uncharacterized protein DUF1624</fullName>
    </submittedName>
</protein>
<dbReference type="Pfam" id="PF07786">
    <property type="entry name" value="HGSNAT_cat"/>
    <property type="match status" value="1"/>
</dbReference>
<feature type="transmembrane region" description="Helical" evidence="1">
    <location>
        <begin position="301"/>
        <end position="319"/>
    </location>
</feature>
<evidence type="ECO:0000259" key="2">
    <source>
        <dbReference type="Pfam" id="PF07786"/>
    </source>
</evidence>
<feature type="transmembrane region" description="Helical" evidence="1">
    <location>
        <begin position="152"/>
        <end position="172"/>
    </location>
</feature>
<proteinExistence type="predicted"/>
<keyword evidence="1" id="KW-1133">Transmembrane helix</keyword>
<feature type="transmembrane region" description="Helical" evidence="1">
    <location>
        <begin position="258"/>
        <end position="280"/>
    </location>
</feature>